<accession>A0A382DNK6</accession>
<gene>
    <name evidence="6" type="ORF">METZ01_LOCUS192476</name>
</gene>
<evidence type="ECO:0000256" key="4">
    <source>
        <dbReference type="ARBA" id="ARBA00022980"/>
    </source>
</evidence>
<comment type="similarity">
    <text evidence="1">Belongs to the universal ribosomal protein uL22 family.</text>
</comment>
<organism evidence="6">
    <name type="scientific">marine metagenome</name>
    <dbReference type="NCBI Taxonomy" id="408172"/>
    <lineage>
        <taxon>unclassified sequences</taxon>
        <taxon>metagenomes</taxon>
        <taxon>ecological metagenomes</taxon>
    </lineage>
</organism>
<dbReference type="PANTHER" id="PTHR13501">
    <property type="entry name" value="CHLOROPLAST 50S RIBOSOMAL PROTEIN L22-RELATED"/>
    <property type="match status" value="1"/>
</dbReference>
<name>A0A382DNK6_9ZZZZ</name>
<dbReference type="GO" id="GO:0003735">
    <property type="term" value="F:structural constituent of ribosome"/>
    <property type="evidence" value="ECO:0007669"/>
    <property type="project" value="InterPro"/>
</dbReference>
<dbReference type="Gene3D" id="3.90.470.10">
    <property type="entry name" value="Ribosomal protein L22/L17"/>
    <property type="match status" value="1"/>
</dbReference>
<dbReference type="Pfam" id="PF00237">
    <property type="entry name" value="Ribosomal_L22"/>
    <property type="match status" value="1"/>
</dbReference>
<evidence type="ECO:0000256" key="1">
    <source>
        <dbReference type="ARBA" id="ARBA00009451"/>
    </source>
</evidence>
<proteinExistence type="inferred from homology"/>
<dbReference type="AlphaFoldDB" id="A0A382DNK6"/>
<dbReference type="InterPro" id="IPR005727">
    <property type="entry name" value="Ribosomal_uL22_bac/chlpt-type"/>
</dbReference>
<dbReference type="InterPro" id="IPR036394">
    <property type="entry name" value="Ribosomal_uL22_sf"/>
</dbReference>
<evidence type="ECO:0000256" key="3">
    <source>
        <dbReference type="ARBA" id="ARBA00022884"/>
    </source>
</evidence>
<dbReference type="InterPro" id="IPR001063">
    <property type="entry name" value="Ribosomal_uL22"/>
</dbReference>
<keyword evidence="5" id="KW-0687">Ribonucleoprotein</keyword>
<dbReference type="GO" id="GO:0019843">
    <property type="term" value="F:rRNA binding"/>
    <property type="evidence" value="ECO:0007669"/>
    <property type="project" value="UniProtKB-KW"/>
</dbReference>
<evidence type="ECO:0008006" key="7">
    <source>
        <dbReference type="Google" id="ProtNLM"/>
    </source>
</evidence>
<dbReference type="CDD" id="cd00336">
    <property type="entry name" value="Ribosomal_L22"/>
    <property type="match status" value="1"/>
</dbReference>
<keyword evidence="2" id="KW-0699">rRNA-binding</keyword>
<reference evidence="6" key="1">
    <citation type="submission" date="2018-05" db="EMBL/GenBank/DDBJ databases">
        <authorList>
            <person name="Lanie J.A."/>
            <person name="Ng W.-L."/>
            <person name="Kazmierczak K.M."/>
            <person name="Andrzejewski T.M."/>
            <person name="Davidsen T.M."/>
            <person name="Wayne K.J."/>
            <person name="Tettelin H."/>
            <person name="Glass J.I."/>
            <person name="Rusch D."/>
            <person name="Podicherti R."/>
            <person name="Tsui H.-C.T."/>
            <person name="Winkler M.E."/>
        </authorList>
    </citation>
    <scope>NUCLEOTIDE SEQUENCE</scope>
</reference>
<keyword evidence="3" id="KW-0694">RNA-binding</keyword>
<dbReference type="HAMAP" id="MF_01331_B">
    <property type="entry name" value="Ribosomal_uL22_B"/>
    <property type="match status" value="1"/>
</dbReference>
<dbReference type="InterPro" id="IPR018260">
    <property type="entry name" value="Ribosomal_uL22_CS"/>
</dbReference>
<dbReference type="GO" id="GO:0022625">
    <property type="term" value="C:cytosolic large ribosomal subunit"/>
    <property type="evidence" value="ECO:0007669"/>
    <property type="project" value="TreeGrafter"/>
</dbReference>
<dbReference type="PROSITE" id="PS00464">
    <property type="entry name" value="RIBOSOMAL_L22"/>
    <property type="match status" value="1"/>
</dbReference>
<sequence length="111" mass="12535">MEVKAVLKQTRTAPQKARLVARLIYGKNVNDAMNILQLTRKKAARIMQKVLKSALANAEENHKILDVDDMFVKRVTVDQGMVMKRTMPRARGSADTIRKRSSNICLVIGEK</sequence>
<evidence type="ECO:0000256" key="5">
    <source>
        <dbReference type="ARBA" id="ARBA00023274"/>
    </source>
</evidence>
<dbReference type="EMBL" id="UINC01040151">
    <property type="protein sequence ID" value="SVB39622.1"/>
    <property type="molecule type" value="Genomic_DNA"/>
</dbReference>
<dbReference type="PANTHER" id="PTHR13501:SF8">
    <property type="entry name" value="LARGE RIBOSOMAL SUBUNIT PROTEIN UL22M"/>
    <property type="match status" value="1"/>
</dbReference>
<dbReference type="SUPFAM" id="SSF54843">
    <property type="entry name" value="Ribosomal protein L22"/>
    <property type="match status" value="1"/>
</dbReference>
<dbReference type="InterPro" id="IPR047867">
    <property type="entry name" value="Ribosomal_uL22_bac/org-type"/>
</dbReference>
<evidence type="ECO:0000313" key="6">
    <source>
        <dbReference type="EMBL" id="SVB39622.1"/>
    </source>
</evidence>
<keyword evidence="4" id="KW-0689">Ribosomal protein</keyword>
<dbReference type="NCBIfam" id="TIGR01044">
    <property type="entry name" value="rplV_bact"/>
    <property type="match status" value="1"/>
</dbReference>
<evidence type="ECO:0000256" key="2">
    <source>
        <dbReference type="ARBA" id="ARBA00022730"/>
    </source>
</evidence>
<dbReference type="GO" id="GO:0006412">
    <property type="term" value="P:translation"/>
    <property type="evidence" value="ECO:0007669"/>
    <property type="project" value="InterPro"/>
</dbReference>
<protein>
    <recommendedName>
        <fullName evidence="7">50S ribosomal protein L22</fullName>
    </recommendedName>
</protein>